<evidence type="ECO:0000313" key="1">
    <source>
        <dbReference type="EMBL" id="SVA19651.1"/>
    </source>
</evidence>
<protein>
    <submittedName>
        <fullName evidence="1">Uncharacterized protein</fullName>
    </submittedName>
</protein>
<organism evidence="1">
    <name type="scientific">marine metagenome</name>
    <dbReference type="NCBI Taxonomy" id="408172"/>
    <lineage>
        <taxon>unclassified sequences</taxon>
        <taxon>metagenomes</taxon>
        <taxon>ecological metagenomes</taxon>
    </lineage>
</organism>
<accession>A0A381TW37</accession>
<proteinExistence type="predicted"/>
<gene>
    <name evidence="1" type="ORF">METZ01_LOCUS72505</name>
</gene>
<name>A0A381TW37_9ZZZZ</name>
<dbReference type="AlphaFoldDB" id="A0A381TW37"/>
<sequence>MPLRKSSFIKNYKQKVISPNLENMHNAVHHAFKLTDRYGIAKIGLAISEASIKYNINEDVLRTTINNEDFIIENISLLKGNTNE</sequence>
<reference evidence="1" key="1">
    <citation type="submission" date="2018-05" db="EMBL/GenBank/DDBJ databases">
        <authorList>
            <person name="Lanie J.A."/>
            <person name="Ng W.-L."/>
            <person name="Kazmierczak K.M."/>
            <person name="Andrzejewski T.M."/>
            <person name="Davidsen T.M."/>
            <person name="Wayne K.J."/>
            <person name="Tettelin H."/>
            <person name="Glass J.I."/>
            <person name="Rusch D."/>
            <person name="Podicherti R."/>
            <person name="Tsui H.-C.T."/>
            <person name="Winkler M.E."/>
        </authorList>
    </citation>
    <scope>NUCLEOTIDE SEQUENCE</scope>
</reference>
<dbReference type="EMBL" id="UINC01005183">
    <property type="protein sequence ID" value="SVA19651.1"/>
    <property type="molecule type" value="Genomic_DNA"/>
</dbReference>